<organism evidence="3 4">
    <name type="scientific">Paramuribaculum intestinale</name>
    <dbReference type="NCBI Taxonomy" id="2094151"/>
    <lineage>
        <taxon>Bacteria</taxon>
        <taxon>Pseudomonadati</taxon>
        <taxon>Bacteroidota</taxon>
        <taxon>Bacteroidia</taxon>
        <taxon>Bacteroidales</taxon>
        <taxon>Muribaculaceae</taxon>
        <taxon>Paramuribaculum</taxon>
    </lineage>
</organism>
<comment type="caution">
    <text evidence="3">The sequence shown here is derived from an EMBL/GenBank/DDBJ whole genome shotgun (WGS) entry which is preliminary data.</text>
</comment>
<feature type="domain" description="Cell division protein FtsQ/DivIB C-terminal" evidence="2">
    <location>
        <begin position="126"/>
        <end position="231"/>
    </location>
</feature>
<reference evidence="4" key="1">
    <citation type="submission" date="2018-02" db="EMBL/GenBank/DDBJ databases">
        <authorList>
            <person name="Clavel T."/>
            <person name="Strowig T."/>
        </authorList>
    </citation>
    <scope>NUCLEOTIDE SEQUENCE [LARGE SCALE GENOMIC DNA]</scope>
    <source>
        <strain evidence="4">DSM 100764</strain>
    </source>
</reference>
<dbReference type="EMBL" id="PUBV01000023">
    <property type="protein sequence ID" value="PWB06521.1"/>
    <property type="molecule type" value="Genomic_DNA"/>
</dbReference>
<evidence type="ECO:0000259" key="2">
    <source>
        <dbReference type="Pfam" id="PF03799"/>
    </source>
</evidence>
<gene>
    <name evidence="3" type="ORF">C5O25_10100</name>
</gene>
<dbReference type="GO" id="GO:0051301">
    <property type="term" value="P:cell division"/>
    <property type="evidence" value="ECO:0007669"/>
    <property type="project" value="UniProtKB-KW"/>
</dbReference>
<dbReference type="RefSeq" id="WP_107036623.1">
    <property type="nucleotide sequence ID" value="NZ_CAOMDK010000012.1"/>
</dbReference>
<sequence>MNERPRRQGRTRISRTFWHCLTAIVLLAYLVTALSLSSEAGSERRCAGLRIAVNDTTSMKFVTAGELARELGIIPSRAKGMRLLDIDTDSIERILSRIDKIESAQAVRLSDGFVLVNVDPMRPVARVFDGDKSYYINREGKRISADARYHIDVPVIQGRIADTQSMARDLLPLIDYISADSLWNSLVSMIKIDSPTDVMLVPIIRGQIINFGTPDNFDNKFRRLRRMYTEVLPVKGWNNYDTISVKWSGQIVATRRHKQLSRPAVEVEEVDEADDIGTMLAADGIAPGTALPGQKPRSEKPIPAAKPHK</sequence>
<proteinExistence type="predicted"/>
<evidence type="ECO:0000313" key="3">
    <source>
        <dbReference type="EMBL" id="PWB06521.1"/>
    </source>
</evidence>
<dbReference type="GeneID" id="93423189"/>
<dbReference type="Pfam" id="PF03799">
    <property type="entry name" value="FtsQ_DivIB_C"/>
    <property type="match status" value="1"/>
</dbReference>
<name>A0A2V1IW84_9BACT</name>
<feature type="region of interest" description="Disordered" evidence="1">
    <location>
        <begin position="284"/>
        <end position="309"/>
    </location>
</feature>
<protein>
    <recommendedName>
        <fullName evidence="2">Cell division protein FtsQ/DivIB C-terminal domain-containing protein</fullName>
    </recommendedName>
</protein>
<accession>A0A2V1IW84</accession>
<dbReference type="InterPro" id="IPR005548">
    <property type="entry name" value="Cell_div_FtsQ/DivIB_C"/>
</dbReference>
<evidence type="ECO:0000313" key="4">
    <source>
        <dbReference type="Proteomes" id="UP000244925"/>
    </source>
</evidence>
<evidence type="ECO:0000256" key="1">
    <source>
        <dbReference type="SAM" id="MobiDB-lite"/>
    </source>
</evidence>
<dbReference type="Proteomes" id="UP000244925">
    <property type="component" value="Unassembled WGS sequence"/>
</dbReference>
<keyword evidence="4" id="KW-1185">Reference proteome</keyword>
<dbReference type="AlphaFoldDB" id="A0A2V1IW84"/>